<protein>
    <recommendedName>
        <fullName evidence="3">Glycosyltransferase involved in cell wall biosynthesis</fullName>
    </recommendedName>
</protein>
<keyword evidence="2" id="KW-1185">Reference proteome</keyword>
<accession>A0ABS4BT01</accession>
<dbReference type="SUPFAM" id="SSF53756">
    <property type="entry name" value="UDP-Glycosyltransferase/glycogen phosphorylase"/>
    <property type="match status" value="1"/>
</dbReference>
<gene>
    <name evidence="1" type="ORF">J8H85_07750</name>
</gene>
<evidence type="ECO:0000313" key="2">
    <source>
        <dbReference type="Proteomes" id="UP000670776"/>
    </source>
</evidence>
<evidence type="ECO:0008006" key="3">
    <source>
        <dbReference type="Google" id="ProtNLM"/>
    </source>
</evidence>
<proteinExistence type="predicted"/>
<comment type="caution">
    <text evidence="1">The sequence shown here is derived from an EMBL/GenBank/DDBJ whole genome shotgun (WGS) entry which is preliminary data.</text>
</comment>
<organism evidence="1 2">
    <name type="scientific">Mariniflexile gromovii</name>
    <dbReference type="NCBI Taxonomy" id="362523"/>
    <lineage>
        <taxon>Bacteria</taxon>
        <taxon>Pseudomonadati</taxon>
        <taxon>Bacteroidota</taxon>
        <taxon>Flavobacteriia</taxon>
        <taxon>Flavobacteriales</taxon>
        <taxon>Flavobacteriaceae</taxon>
        <taxon>Mariniflexile</taxon>
    </lineage>
</organism>
<name>A0ABS4BT01_9FLAO</name>
<sequence length="368" mass="41525">MKIIFICGCLEPGKDGVGDYTRRLSAALIGQGVSVGILALNDHYITHEENGYQTFEEISIPVLRIPSTWSRVKQTKQSKEWKQLHNPEWLSLQFVPYSFNKKGLPFGLGNQLKKIGGDSKWHIMFHELWIGMEVGVTKKTYLIGLIQKKIIKGLINNLQPKTINTQTILYQEVLKTLGFKTELLPLFSNIEKLNQPFVEHTNENNKIKFLLFGSIHPEAPVDEFVNEVVLYFKEKASISVTFVGRSGIEKQKWIGVFSSNGIKVNDLGEQSAENISKALQIATIGITTTPAYLVEKSGTTIAMRQHGLPVISVSKPWRSNKNIKVAIPNDILEYQKGNFKNYIHLKPDNSGRNSLKTITNNFIESLKD</sequence>
<dbReference type="RefSeq" id="WP_209654225.1">
    <property type="nucleotide sequence ID" value="NZ_JAGJCB010000005.1"/>
</dbReference>
<dbReference type="Gene3D" id="3.40.50.2000">
    <property type="entry name" value="Glycogen Phosphorylase B"/>
    <property type="match status" value="1"/>
</dbReference>
<dbReference type="EMBL" id="JAGJCB010000005">
    <property type="protein sequence ID" value="MBP0903719.1"/>
    <property type="molecule type" value="Genomic_DNA"/>
</dbReference>
<evidence type="ECO:0000313" key="1">
    <source>
        <dbReference type="EMBL" id="MBP0903719.1"/>
    </source>
</evidence>
<reference evidence="1 2" key="1">
    <citation type="submission" date="2021-04" db="EMBL/GenBank/DDBJ databases">
        <title>Mariniflexile gromovii gen. nov., sp. nov., a gliding bacterium isolated from the sea urchin Strongylocentrotus intermedius.</title>
        <authorList>
            <person name="Ko S."/>
            <person name="Le V."/>
            <person name="Ahn C.-Y."/>
            <person name="Oh H.-M."/>
        </authorList>
    </citation>
    <scope>NUCLEOTIDE SEQUENCE [LARGE SCALE GENOMIC DNA]</scope>
    <source>
        <strain evidence="1 2">KCTC 12570</strain>
    </source>
</reference>
<dbReference type="Proteomes" id="UP000670776">
    <property type="component" value="Unassembled WGS sequence"/>
</dbReference>